<keyword evidence="2" id="KW-0805">Transcription regulation</keyword>
<proteinExistence type="inferred from homology"/>
<accession>A0A069PY04</accession>
<dbReference type="SUPFAM" id="SSF53850">
    <property type="entry name" value="Periplasmic binding protein-like II"/>
    <property type="match status" value="1"/>
</dbReference>
<dbReference type="Pfam" id="PF00126">
    <property type="entry name" value="HTH_1"/>
    <property type="match status" value="1"/>
</dbReference>
<dbReference type="RefSeq" id="WP_035932856.1">
    <property type="nucleotide sequence ID" value="NZ_CADFFX010000004.1"/>
</dbReference>
<evidence type="ECO:0000313" key="6">
    <source>
        <dbReference type="EMBL" id="KDR42286.1"/>
    </source>
</evidence>
<comment type="caution">
    <text evidence="6">The sequence shown here is derived from an EMBL/GenBank/DDBJ whole genome shotgun (WGS) entry which is preliminary data.</text>
</comment>
<gene>
    <name evidence="6" type="ORF">BG61_10520</name>
</gene>
<reference evidence="6 7" key="1">
    <citation type="submission" date="2014-03" db="EMBL/GenBank/DDBJ databases">
        <title>Draft Genome Sequences of Four Burkholderia Strains.</title>
        <authorList>
            <person name="Liu X.Y."/>
            <person name="Li C.X."/>
            <person name="Xu J.H."/>
        </authorList>
    </citation>
    <scope>NUCLEOTIDE SEQUENCE [LARGE SCALE GENOMIC DNA]</scope>
    <source>
        <strain evidence="6 7">DSM 50014</strain>
    </source>
</reference>
<keyword evidence="7" id="KW-1185">Reference proteome</keyword>
<dbReference type="EMBL" id="JFHC01000018">
    <property type="protein sequence ID" value="KDR42286.1"/>
    <property type="molecule type" value="Genomic_DNA"/>
</dbReference>
<evidence type="ECO:0000256" key="2">
    <source>
        <dbReference type="ARBA" id="ARBA00023015"/>
    </source>
</evidence>
<dbReference type="SUPFAM" id="SSF46785">
    <property type="entry name" value="Winged helix' DNA-binding domain"/>
    <property type="match status" value="1"/>
</dbReference>
<evidence type="ECO:0000256" key="1">
    <source>
        <dbReference type="ARBA" id="ARBA00009437"/>
    </source>
</evidence>
<dbReference type="FunFam" id="3.40.190.290:FF:000001">
    <property type="entry name" value="Transcriptional regulator, LysR family"/>
    <property type="match status" value="1"/>
</dbReference>
<organism evidence="6 7">
    <name type="scientific">Caballeronia glathei</name>
    <dbReference type="NCBI Taxonomy" id="60547"/>
    <lineage>
        <taxon>Bacteria</taxon>
        <taxon>Pseudomonadati</taxon>
        <taxon>Pseudomonadota</taxon>
        <taxon>Betaproteobacteria</taxon>
        <taxon>Burkholderiales</taxon>
        <taxon>Burkholderiaceae</taxon>
        <taxon>Caballeronia</taxon>
    </lineage>
</organism>
<dbReference type="PANTHER" id="PTHR30537:SF5">
    <property type="entry name" value="HTH-TYPE TRANSCRIPTIONAL ACTIVATOR TTDR-RELATED"/>
    <property type="match status" value="1"/>
</dbReference>
<dbReference type="Gene3D" id="1.10.10.10">
    <property type="entry name" value="Winged helix-like DNA-binding domain superfamily/Winged helix DNA-binding domain"/>
    <property type="match status" value="1"/>
</dbReference>
<dbReference type="Proteomes" id="UP000027466">
    <property type="component" value="Unassembled WGS sequence"/>
</dbReference>
<evidence type="ECO:0000256" key="4">
    <source>
        <dbReference type="ARBA" id="ARBA00023163"/>
    </source>
</evidence>
<dbReference type="STRING" id="60547.GCA_000751215_03149"/>
<dbReference type="GO" id="GO:0006351">
    <property type="term" value="P:DNA-templated transcription"/>
    <property type="evidence" value="ECO:0007669"/>
    <property type="project" value="TreeGrafter"/>
</dbReference>
<feature type="domain" description="HTH lysR-type" evidence="5">
    <location>
        <begin position="16"/>
        <end position="70"/>
    </location>
</feature>
<dbReference type="PANTHER" id="PTHR30537">
    <property type="entry name" value="HTH-TYPE TRANSCRIPTIONAL REGULATOR"/>
    <property type="match status" value="1"/>
</dbReference>
<protein>
    <submittedName>
        <fullName evidence="6">LysR family transcriptional regulator</fullName>
    </submittedName>
</protein>
<evidence type="ECO:0000313" key="7">
    <source>
        <dbReference type="Proteomes" id="UP000027466"/>
    </source>
</evidence>
<keyword evidence="4" id="KW-0804">Transcription</keyword>
<dbReference type="FunFam" id="1.10.10.10:FF:000001">
    <property type="entry name" value="LysR family transcriptional regulator"/>
    <property type="match status" value="1"/>
</dbReference>
<dbReference type="InterPro" id="IPR058163">
    <property type="entry name" value="LysR-type_TF_proteobact-type"/>
</dbReference>
<dbReference type="InterPro" id="IPR036390">
    <property type="entry name" value="WH_DNA-bd_sf"/>
</dbReference>
<dbReference type="InterPro" id="IPR036388">
    <property type="entry name" value="WH-like_DNA-bd_sf"/>
</dbReference>
<dbReference type="CDD" id="cd08479">
    <property type="entry name" value="PBP2_CrgA_like_9"/>
    <property type="match status" value="1"/>
</dbReference>
<sequence length="318" mass="35145">MKTLNALIANNDQFVRDLQLFCMVARRSSFIAAATEMGISPAHVSKRIAMLETSLGVKLFLRTTRRVSITSDGEAAFQWSQKILEDVQGMVDAFAGLTSDPRGLLRISTSLRLGRDHVSPALSLLRQRYGGLEIWLELLDRRVDLVGENFDIDIRVGEIQEPHLIAHRIVESSRILACAPSYLDRKGMPKTLSDLAHHDCLLFRGRDQRFGVWRLTGPNGEESVKVTGPVASNHSDIVRQWAHDGYGVIMASVWDVASSLQSGELVRVLPGHRQHADVWAVTSARSSASAKIRVCVEFLKEQLTNGPFALVTRGVGGL</sequence>
<evidence type="ECO:0000259" key="5">
    <source>
        <dbReference type="PROSITE" id="PS50931"/>
    </source>
</evidence>
<dbReference type="PROSITE" id="PS50931">
    <property type="entry name" value="HTH_LYSR"/>
    <property type="match status" value="1"/>
</dbReference>
<dbReference type="InterPro" id="IPR000847">
    <property type="entry name" value="LysR_HTH_N"/>
</dbReference>
<dbReference type="GO" id="GO:0043565">
    <property type="term" value="F:sequence-specific DNA binding"/>
    <property type="evidence" value="ECO:0007669"/>
    <property type="project" value="TreeGrafter"/>
</dbReference>
<dbReference type="Gene3D" id="3.40.190.290">
    <property type="match status" value="1"/>
</dbReference>
<keyword evidence="3" id="KW-0238">DNA-binding</keyword>
<name>A0A069PY04_9BURK</name>
<dbReference type="InterPro" id="IPR005119">
    <property type="entry name" value="LysR_subst-bd"/>
</dbReference>
<evidence type="ECO:0000256" key="3">
    <source>
        <dbReference type="ARBA" id="ARBA00023125"/>
    </source>
</evidence>
<comment type="similarity">
    <text evidence="1">Belongs to the LysR transcriptional regulatory family.</text>
</comment>
<dbReference type="GO" id="GO:0003700">
    <property type="term" value="F:DNA-binding transcription factor activity"/>
    <property type="evidence" value="ECO:0007669"/>
    <property type="project" value="InterPro"/>
</dbReference>
<dbReference type="AlphaFoldDB" id="A0A069PY04"/>
<dbReference type="Pfam" id="PF03466">
    <property type="entry name" value="LysR_substrate"/>
    <property type="match status" value="1"/>
</dbReference>